<feature type="compositionally biased region" description="Gly residues" evidence="1">
    <location>
        <begin position="115"/>
        <end position="131"/>
    </location>
</feature>
<evidence type="ECO:0000313" key="3">
    <source>
        <dbReference type="Proteomes" id="UP000614350"/>
    </source>
</evidence>
<organism evidence="2 3">
    <name type="scientific">Vespula vulgaris</name>
    <name type="common">Yellow jacket</name>
    <name type="synonym">Wasp</name>
    <dbReference type="NCBI Taxonomy" id="7454"/>
    <lineage>
        <taxon>Eukaryota</taxon>
        <taxon>Metazoa</taxon>
        <taxon>Ecdysozoa</taxon>
        <taxon>Arthropoda</taxon>
        <taxon>Hexapoda</taxon>
        <taxon>Insecta</taxon>
        <taxon>Pterygota</taxon>
        <taxon>Neoptera</taxon>
        <taxon>Endopterygota</taxon>
        <taxon>Hymenoptera</taxon>
        <taxon>Apocrita</taxon>
        <taxon>Aculeata</taxon>
        <taxon>Vespoidea</taxon>
        <taxon>Vespidae</taxon>
        <taxon>Vespinae</taxon>
        <taxon>Vespula</taxon>
    </lineage>
</organism>
<reference evidence="2" key="1">
    <citation type="journal article" date="2020" name="G3 (Bethesda)">
        <title>High-Quality Assemblies for Three Invasive Social Wasps from the &lt;i&gt;Vespula&lt;/i&gt; Genus.</title>
        <authorList>
            <person name="Harrop T.W.R."/>
            <person name="Guhlin J."/>
            <person name="McLaughlin G.M."/>
            <person name="Permina E."/>
            <person name="Stockwell P."/>
            <person name="Gilligan J."/>
            <person name="Le Lec M.F."/>
            <person name="Gruber M.A.M."/>
            <person name="Quinn O."/>
            <person name="Lovegrove M."/>
            <person name="Duncan E.J."/>
            <person name="Remnant E.J."/>
            <person name="Van Eeckhoven J."/>
            <person name="Graham B."/>
            <person name="Knapp R.A."/>
            <person name="Langford K.W."/>
            <person name="Kronenberg Z."/>
            <person name="Press M.O."/>
            <person name="Eacker S.M."/>
            <person name="Wilson-Rankin E.E."/>
            <person name="Purcell J."/>
            <person name="Lester P.J."/>
            <person name="Dearden P.K."/>
        </authorList>
    </citation>
    <scope>NUCLEOTIDE SEQUENCE</scope>
    <source>
        <strain evidence="2">Marl-1</strain>
    </source>
</reference>
<evidence type="ECO:0000256" key="1">
    <source>
        <dbReference type="SAM" id="MobiDB-lite"/>
    </source>
</evidence>
<name>A0A834KTE2_VESVU</name>
<dbReference type="Proteomes" id="UP000614350">
    <property type="component" value="Unassembled WGS sequence"/>
</dbReference>
<feature type="region of interest" description="Disordered" evidence="1">
    <location>
        <begin position="103"/>
        <end position="131"/>
    </location>
</feature>
<accession>A0A834KTE2</accession>
<keyword evidence="3" id="KW-1185">Reference proteome</keyword>
<evidence type="ECO:0000313" key="2">
    <source>
        <dbReference type="EMBL" id="KAF7411702.1"/>
    </source>
</evidence>
<protein>
    <submittedName>
        <fullName evidence="2">Uncharacterized protein</fullName>
    </submittedName>
</protein>
<dbReference type="AlphaFoldDB" id="A0A834KTE2"/>
<dbReference type="EMBL" id="JACSEA010000001">
    <property type="protein sequence ID" value="KAF7411702.1"/>
    <property type="molecule type" value="Genomic_DNA"/>
</dbReference>
<sequence length="131" mass="12459">MSGKGAEWVPPEVGLVGRGVGVGGVGVGGGGGGGGGGGCLGQNQYCGHPSLGTPCLIPNSLLALTHLRLRSKSEDEAEVADVAWRGEDGCRCRAAAFAATVNGGWYPTHDEDGGGGRGGGRGGGGGGGGGG</sequence>
<gene>
    <name evidence="2" type="ORF">HZH66_000598</name>
</gene>
<comment type="caution">
    <text evidence="2">The sequence shown here is derived from an EMBL/GenBank/DDBJ whole genome shotgun (WGS) entry which is preliminary data.</text>
</comment>
<proteinExistence type="predicted"/>